<evidence type="ECO:0000313" key="2">
    <source>
        <dbReference type="EMBL" id="SEJ22567.1"/>
    </source>
</evidence>
<protein>
    <submittedName>
        <fullName evidence="2">Microcystin-dependent protein</fullName>
    </submittedName>
</protein>
<dbReference type="OrthoDB" id="9810174at2"/>
<accession>A0A1H6X7I5</accession>
<dbReference type="RefSeq" id="WP_091314840.1">
    <property type="nucleotide sequence ID" value="NZ_CBCSJU010000003.1"/>
</dbReference>
<proteinExistence type="predicted"/>
<name>A0A1H6X7I5_9FLAO</name>
<dbReference type="InterPro" id="IPR037053">
    <property type="entry name" value="Phage_tail_collar_dom_sf"/>
</dbReference>
<reference evidence="3" key="1">
    <citation type="submission" date="2016-10" db="EMBL/GenBank/DDBJ databases">
        <authorList>
            <person name="Varghese N."/>
            <person name="Submissions S."/>
        </authorList>
    </citation>
    <scope>NUCLEOTIDE SEQUENCE [LARGE SCALE GENOMIC DNA]</scope>
    <source>
        <strain evidence="3">DSM 17934</strain>
    </source>
</reference>
<dbReference type="SUPFAM" id="SSF88874">
    <property type="entry name" value="Receptor-binding domain of short tail fibre protein gp12"/>
    <property type="match status" value="1"/>
</dbReference>
<gene>
    <name evidence="2" type="ORF">SAMN05660918_2720</name>
</gene>
<dbReference type="Gene3D" id="3.90.1340.10">
    <property type="entry name" value="Phage tail collar domain"/>
    <property type="match status" value="1"/>
</dbReference>
<sequence length="184" mass="18790">MSTEPFIGEIKIFGFNFAPQSYQLCSGQILPIAQNAALFSLLGTTYGGNGQSTFALPDLRGRMPIGQGQGPGLPNYAMGQVSGTTNVTLTTANLPAHTHPGAGLSINIPVSTGGPDTASPEGAFLADTGVEIFSSLSTAGKNYGASTVSGNTGITGSSMPVSIMNPYLVINYSIATQGIFPSRP</sequence>
<dbReference type="Pfam" id="PF07484">
    <property type="entry name" value="Collar"/>
    <property type="match status" value="1"/>
</dbReference>
<dbReference type="EMBL" id="FNYA01000007">
    <property type="protein sequence ID" value="SEJ22567.1"/>
    <property type="molecule type" value="Genomic_DNA"/>
</dbReference>
<keyword evidence="3" id="KW-1185">Reference proteome</keyword>
<dbReference type="InterPro" id="IPR011083">
    <property type="entry name" value="Phage_tail_collar_dom"/>
</dbReference>
<dbReference type="AlphaFoldDB" id="A0A1H6X7I5"/>
<feature type="domain" description="Phage tail collar" evidence="1">
    <location>
        <begin position="8"/>
        <end position="64"/>
    </location>
</feature>
<evidence type="ECO:0000259" key="1">
    <source>
        <dbReference type="Pfam" id="PF07484"/>
    </source>
</evidence>
<dbReference type="STRING" id="402734.SAMN05660918_2720"/>
<organism evidence="2 3">
    <name type="scientific">Flavobacterium terrigena</name>
    <dbReference type="NCBI Taxonomy" id="402734"/>
    <lineage>
        <taxon>Bacteria</taxon>
        <taxon>Pseudomonadati</taxon>
        <taxon>Bacteroidota</taxon>
        <taxon>Flavobacteriia</taxon>
        <taxon>Flavobacteriales</taxon>
        <taxon>Flavobacteriaceae</taxon>
        <taxon>Flavobacterium</taxon>
    </lineage>
</organism>
<evidence type="ECO:0000313" key="3">
    <source>
        <dbReference type="Proteomes" id="UP000199702"/>
    </source>
</evidence>
<dbReference type="Proteomes" id="UP000199702">
    <property type="component" value="Unassembled WGS sequence"/>
</dbReference>